<keyword evidence="2" id="KW-1185">Reference proteome</keyword>
<gene>
    <name evidence="1" type="ORF">FNV43_RR15362</name>
</gene>
<reference evidence="1" key="1">
    <citation type="submission" date="2020-03" db="EMBL/GenBank/DDBJ databases">
        <title>A high-quality chromosome-level genome assembly of a woody plant with both climbing and erect habits, Rhamnella rubrinervis.</title>
        <authorList>
            <person name="Lu Z."/>
            <person name="Yang Y."/>
            <person name="Zhu X."/>
            <person name="Sun Y."/>
        </authorList>
    </citation>
    <scope>NUCLEOTIDE SEQUENCE</scope>
    <source>
        <strain evidence="1">BYM</strain>
        <tissue evidence="1">Leaf</tissue>
    </source>
</reference>
<organism evidence="1 2">
    <name type="scientific">Rhamnella rubrinervis</name>
    <dbReference type="NCBI Taxonomy" id="2594499"/>
    <lineage>
        <taxon>Eukaryota</taxon>
        <taxon>Viridiplantae</taxon>
        <taxon>Streptophyta</taxon>
        <taxon>Embryophyta</taxon>
        <taxon>Tracheophyta</taxon>
        <taxon>Spermatophyta</taxon>
        <taxon>Magnoliopsida</taxon>
        <taxon>eudicotyledons</taxon>
        <taxon>Gunneridae</taxon>
        <taxon>Pentapetalae</taxon>
        <taxon>rosids</taxon>
        <taxon>fabids</taxon>
        <taxon>Rosales</taxon>
        <taxon>Rhamnaceae</taxon>
        <taxon>rhamnoid group</taxon>
        <taxon>Rhamneae</taxon>
        <taxon>Rhamnella</taxon>
    </lineage>
</organism>
<sequence length="156" mass="16780">MVATTSGGKVATIGTMIATIKDMVATIGTMIATIKGMVATTIGVDAYISRLRHLKLGGVSMDGIGLQGHFSRPNPPLMRAILDKLATLHLPIRLNFDTETQSIYLEEVLREGFSRTSDNGSLFHSASSGGDEEDHCKLVVLEMGNMDRSISKVMDL</sequence>
<dbReference type="OrthoDB" id="1650857at2759"/>
<dbReference type="EMBL" id="VOIH02000007">
    <property type="protein sequence ID" value="KAF3441448.1"/>
    <property type="molecule type" value="Genomic_DNA"/>
</dbReference>
<dbReference type="AlphaFoldDB" id="A0A8K0GXE1"/>
<dbReference type="GO" id="GO:0005975">
    <property type="term" value="P:carbohydrate metabolic process"/>
    <property type="evidence" value="ECO:0007669"/>
    <property type="project" value="InterPro"/>
</dbReference>
<accession>A0A8K0GXE1</accession>
<dbReference type="Proteomes" id="UP000796880">
    <property type="component" value="Unassembled WGS sequence"/>
</dbReference>
<dbReference type="PANTHER" id="PTHR31490">
    <property type="entry name" value="GLYCOSYL HYDROLASE"/>
    <property type="match status" value="1"/>
</dbReference>
<dbReference type="SUPFAM" id="SSF51445">
    <property type="entry name" value="(Trans)glycosidases"/>
    <property type="match status" value="1"/>
</dbReference>
<dbReference type="InterPro" id="IPR017853">
    <property type="entry name" value="GH"/>
</dbReference>
<comment type="caution">
    <text evidence="1">The sequence shown here is derived from an EMBL/GenBank/DDBJ whole genome shotgun (WGS) entry which is preliminary data.</text>
</comment>
<dbReference type="InterPro" id="IPR044846">
    <property type="entry name" value="GH10"/>
</dbReference>
<evidence type="ECO:0000313" key="2">
    <source>
        <dbReference type="Proteomes" id="UP000796880"/>
    </source>
</evidence>
<protein>
    <submittedName>
        <fullName evidence="1">Uncharacterized protein</fullName>
    </submittedName>
</protein>
<evidence type="ECO:0000313" key="1">
    <source>
        <dbReference type="EMBL" id="KAF3441448.1"/>
    </source>
</evidence>
<dbReference type="Gene3D" id="3.20.20.80">
    <property type="entry name" value="Glycosidases"/>
    <property type="match status" value="1"/>
</dbReference>
<dbReference type="GO" id="GO:0004553">
    <property type="term" value="F:hydrolase activity, hydrolyzing O-glycosyl compounds"/>
    <property type="evidence" value="ECO:0007669"/>
    <property type="project" value="InterPro"/>
</dbReference>
<proteinExistence type="predicted"/>
<name>A0A8K0GXE1_9ROSA</name>
<dbReference type="PANTHER" id="PTHR31490:SF3">
    <property type="entry name" value="GLYCOSYL HYDROLASE FAMILY 10 PROTEIN"/>
    <property type="match status" value="1"/>
</dbReference>